<dbReference type="InterPro" id="IPR009057">
    <property type="entry name" value="Homeodomain-like_sf"/>
</dbReference>
<dbReference type="EMBL" id="SMGJ01000002">
    <property type="protein sequence ID" value="TCK70422.1"/>
    <property type="molecule type" value="Genomic_DNA"/>
</dbReference>
<dbReference type="PANTHER" id="PTHR43479">
    <property type="entry name" value="ACREF/ENVCD OPERON REPRESSOR-RELATED"/>
    <property type="match status" value="1"/>
</dbReference>
<dbReference type="PANTHER" id="PTHR43479:SF11">
    <property type="entry name" value="ACREF_ENVCD OPERON REPRESSOR-RELATED"/>
    <property type="match status" value="1"/>
</dbReference>
<dbReference type="InterPro" id="IPR001647">
    <property type="entry name" value="HTH_TetR"/>
</dbReference>
<evidence type="ECO:0000313" key="4">
    <source>
        <dbReference type="EMBL" id="TCK70422.1"/>
    </source>
</evidence>
<proteinExistence type="predicted"/>
<comment type="caution">
    <text evidence="4">The sequence shown here is derived from an EMBL/GenBank/DDBJ whole genome shotgun (WGS) entry which is preliminary data.</text>
</comment>
<dbReference type="Pfam" id="PF00440">
    <property type="entry name" value="TetR_N"/>
    <property type="match status" value="1"/>
</dbReference>
<organism evidence="4 5">
    <name type="scientific">Lonepinella koalarum</name>
    <dbReference type="NCBI Taxonomy" id="53417"/>
    <lineage>
        <taxon>Bacteria</taxon>
        <taxon>Pseudomonadati</taxon>
        <taxon>Pseudomonadota</taxon>
        <taxon>Gammaproteobacteria</taxon>
        <taxon>Pasteurellales</taxon>
        <taxon>Pasteurellaceae</taxon>
        <taxon>Lonepinella</taxon>
    </lineage>
</organism>
<evidence type="ECO:0000313" key="5">
    <source>
        <dbReference type="Proteomes" id="UP000295496"/>
    </source>
</evidence>
<dbReference type="SUPFAM" id="SSF46689">
    <property type="entry name" value="Homeodomain-like"/>
    <property type="match status" value="1"/>
</dbReference>
<dbReference type="OrthoDB" id="9798857at2"/>
<evidence type="ECO:0000256" key="1">
    <source>
        <dbReference type="ARBA" id="ARBA00023125"/>
    </source>
</evidence>
<feature type="DNA-binding region" description="H-T-H motif" evidence="2">
    <location>
        <begin position="41"/>
        <end position="60"/>
    </location>
</feature>
<gene>
    <name evidence="4" type="ORF">EV692_0694</name>
</gene>
<evidence type="ECO:0000256" key="2">
    <source>
        <dbReference type="PROSITE-ProRule" id="PRU00335"/>
    </source>
</evidence>
<dbReference type="PROSITE" id="PS50977">
    <property type="entry name" value="HTH_TETR_2"/>
    <property type="match status" value="1"/>
</dbReference>
<protein>
    <submittedName>
        <fullName evidence="4">TetR family transcriptional regulator</fullName>
    </submittedName>
</protein>
<dbReference type="Gene3D" id="1.10.357.10">
    <property type="entry name" value="Tetracycline Repressor, domain 2"/>
    <property type="match status" value="1"/>
</dbReference>
<evidence type="ECO:0000259" key="3">
    <source>
        <dbReference type="PROSITE" id="PS50977"/>
    </source>
</evidence>
<accession>A0A4R1KY66</accession>
<dbReference type="AlphaFoldDB" id="A0A4R1KY66"/>
<dbReference type="RefSeq" id="WP_132300580.1">
    <property type="nucleotide sequence ID" value="NZ_CP170642.1"/>
</dbReference>
<dbReference type="InterPro" id="IPR050624">
    <property type="entry name" value="HTH-type_Tx_Regulator"/>
</dbReference>
<keyword evidence="1 2" id="KW-0238">DNA-binding</keyword>
<keyword evidence="5" id="KW-1185">Reference proteome</keyword>
<feature type="domain" description="HTH tetR-type" evidence="3">
    <location>
        <begin position="18"/>
        <end position="78"/>
    </location>
</feature>
<dbReference type="GO" id="GO:0003677">
    <property type="term" value="F:DNA binding"/>
    <property type="evidence" value="ECO:0007669"/>
    <property type="project" value="UniProtKB-UniRule"/>
</dbReference>
<name>A0A4R1KY66_9PAST</name>
<reference evidence="4 5" key="1">
    <citation type="submission" date="2019-03" db="EMBL/GenBank/DDBJ databases">
        <title>Genomic Encyclopedia of Type Strains, Phase IV (KMG-IV): sequencing the most valuable type-strain genomes for metagenomic binning, comparative biology and taxonomic classification.</title>
        <authorList>
            <person name="Goeker M."/>
        </authorList>
    </citation>
    <scope>NUCLEOTIDE SEQUENCE [LARGE SCALE GENOMIC DNA]</scope>
    <source>
        <strain evidence="4 5">DSM 10053</strain>
    </source>
</reference>
<sequence>MNQKQPSSSSTTIDLRIQKTHKAIQTAFIELLGQKEYEKITVQEITETALISNNTFYKYYAGKSGLAGKMIAEFKTFYSEFLNKREQMSNPLQDLQTLHDKVFAKRELILALWKIKTPRHHLYADMQQMSKKTFITLAQQHYGKSKDWDFQAEIFATMLFSTWKYHLQRGLEHNVVQVWKDWEQILQLIRV</sequence>
<dbReference type="Proteomes" id="UP000295496">
    <property type="component" value="Unassembled WGS sequence"/>
</dbReference>